<reference evidence="6" key="3">
    <citation type="journal article" date="2019" name="PLoS Negl. Trop. Dis.">
        <title>Revisiting the worldwide diversity of Leptospira species in the environment.</title>
        <authorList>
            <person name="Vincent A.T."/>
            <person name="Schiettekatte O."/>
            <person name="Bourhy P."/>
            <person name="Veyrier F.J."/>
            <person name="Picardeau M."/>
        </authorList>
    </citation>
    <scope>NUCLEOTIDE SEQUENCE</scope>
    <source>
        <strain evidence="6">201702407</strain>
    </source>
</reference>
<dbReference type="EMBL" id="QHCS01000003">
    <property type="protein sequence ID" value="RHX85408.1"/>
    <property type="molecule type" value="Genomic_DNA"/>
</dbReference>
<dbReference type="InterPro" id="IPR011990">
    <property type="entry name" value="TPR-like_helical_dom_sf"/>
</dbReference>
<evidence type="ECO:0000256" key="4">
    <source>
        <dbReference type="SAM" id="SignalP"/>
    </source>
</evidence>
<accession>A0A4R9KXC3</accession>
<keyword evidence="2 3" id="KW-0802">TPR repeat</keyword>
<evidence type="ECO:0000313" key="5">
    <source>
        <dbReference type="EMBL" id="RHX85408.1"/>
    </source>
</evidence>
<dbReference type="PROSITE" id="PS50293">
    <property type="entry name" value="TPR_REGION"/>
    <property type="match status" value="1"/>
</dbReference>
<dbReference type="InterPro" id="IPR013105">
    <property type="entry name" value="TPR_2"/>
</dbReference>
<dbReference type="Pfam" id="PF13181">
    <property type="entry name" value="TPR_8"/>
    <property type="match status" value="1"/>
</dbReference>
<dbReference type="PANTHER" id="PTHR44943:SF8">
    <property type="entry name" value="TPR REPEAT-CONTAINING PROTEIN MJ0263"/>
    <property type="match status" value="1"/>
</dbReference>
<feature type="chain" id="PRO_5043195488" evidence="4">
    <location>
        <begin position="35"/>
        <end position="195"/>
    </location>
</feature>
<dbReference type="InterPro" id="IPR019734">
    <property type="entry name" value="TPR_rpt"/>
</dbReference>
<evidence type="ECO:0000256" key="2">
    <source>
        <dbReference type="ARBA" id="ARBA00022803"/>
    </source>
</evidence>
<feature type="signal peptide" evidence="4">
    <location>
        <begin position="1"/>
        <end position="34"/>
    </location>
</feature>
<name>A0A4R9KXC3_9LEPT</name>
<evidence type="ECO:0000313" key="8">
    <source>
        <dbReference type="Proteomes" id="UP000297422"/>
    </source>
</evidence>
<dbReference type="Proteomes" id="UP000266669">
    <property type="component" value="Unassembled WGS sequence"/>
</dbReference>
<dbReference type="Proteomes" id="UP000297422">
    <property type="component" value="Unassembled WGS sequence"/>
</dbReference>
<proteinExistence type="predicted"/>
<evidence type="ECO:0000313" key="7">
    <source>
        <dbReference type="Proteomes" id="UP000266669"/>
    </source>
</evidence>
<dbReference type="PROSITE" id="PS50005">
    <property type="entry name" value="TPR"/>
    <property type="match status" value="2"/>
</dbReference>
<evidence type="ECO:0000256" key="3">
    <source>
        <dbReference type="PROSITE-ProRule" id="PRU00339"/>
    </source>
</evidence>
<sequence>MSFEKIMNRIIKRISNIFLSVMVFTLISPFSSNCQDKGAQVNQSLKKNKEGVSYIQTNPGLAIKLFKEAQVLDPKNPDYPNNIGVVLLSQGKFKDAIPYFVRATEIDSKYVRGFYNEGVCLQNLLKNEEAIKAYNKALKLTEVPEAYFNLGIVHTRLNQNEKAIEAYQKFINVAPATMAEPISDAKAKIKALSKN</sequence>
<gene>
    <name evidence="5" type="ORF">DLM78_15035</name>
    <name evidence="6" type="ORF">EHQ90_23195</name>
</gene>
<evidence type="ECO:0000256" key="1">
    <source>
        <dbReference type="ARBA" id="ARBA00022737"/>
    </source>
</evidence>
<protein>
    <submittedName>
        <fullName evidence="6">Tetratricopeptide repeat protein</fullName>
    </submittedName>
</protein>
<dbReference type="AlphaFoldDB" id="A0A4R9KXC3"/>
<dbReference type="PANTHER" id="PTHR44943">
    <property type="entry name" value="CELLULOSE SYNTHASE OPERON PROTEIN C"/>
    <property type="match status" value="1"/>
</dbReference>
<keyword evidence="1" id="KW-0677">Repeat</keyword>
<reference evidence="7" key="1">
    <citation type="submission" date="2018-05" db="EMBL/GenBank/DDBJ databases">
        <title>Leptospira yasudae sp. nov. and Leptospira stimsonii sp. nov., two pathogenic species of the genus Leptospira isolated from environmental sources.</title>
        <authorList>
            <person name="Casanovas-Massana A."/>
            <person name="Hamond C."/>
            <person name="Santos L.A."/>
            <person name="Hacker K.P."/>
            <person name="Balassiano I."/>
            <person name="Medeiros M.A."/>
            <person name="Reis M.G."/>
            <person name="Ko A.I."/>
            <person name="Wunder E.A."/>
        </authorList>
    </citation>
    <scope>NUCLEOTIDE SEQUENCE [LARGE SCALE GENOMIC DNA]</scope>
    <source>
        <strain evidence="7">AMB6-RJ</strain>
    </source>
</reference>
<dbReference type="Gene3D" id="1.25.40.10">
    <property type="entry name" value="Tetratricopeptide repeat domain"/>
    <property type="match status" value="2"/>
</dbReference>
<reference evidence="6" key="2">
    <citation type="submission" date="2018-10" db="EMBL/GenBank/DDBJ databases">
        <authorList>
            <person name="Vincent A.T."/>
            <person name="Schiettekatte O."/>
            <person name="Bourhy P."/>
            <person name="Veyrier F.J."/>
            <person name="Picardeau M."/>
        </authorList>
    </citation>
    <scope>NUCLEOTIDE SEQUENCE</scope>
    <source>
        <strain evidence="6">201702407</strain>
    </source>
</reference>
<feature type="repeat" description="TPR" evidence="3">
    <location>
        <begin position="77"/>
        <end position="110"/>
    </location>
</feature>
<dbReference type="Pfam" id="PF13432">
    <property type="entry name" value="TPR_16"/>
    <property type="match status" value="1"/>
</dbReference>
<keyword evidence="4" id="KW-0732">Signal</keyword>
<keyword evidence="8" id="KW-1185">Reference proteome</keyword>
<dbReference type="InterPro" id="IPR051685">
    <property type="entry name" value="Ycf3/AcsC/BcsC/TPR_MFPF"/>
</dbReference>
<dbReference type="EMBL" id="RQGT01000139">
    <property type="protein sequence ID" value="TGM07900.1"/>
    <property type="molecule type" value="Genomic_DNA"/>
</dbReference>
<dbReference type="SMART" id="SM00028">
    <property type="entry name" value="TPR"/>
    <property type="match status" value="3"/>
</dbReference>
<dbReference type="Pfam" id="PF07719">
    <property type="entry name" value="TPR_2"/>
    <property type="match status" value="1"/>
</dbReference>
<reference evidence="5" key="4">
    <citation type="journal article" date="2020" name="Int. J. Syst. Evol. Microbiol.">
        <title>Leptospira yasudae sp. nov. and Leptospira stimsonii sp. nov., two new species of the pathogenic group isolated from environmental sources.</title>
        <authorList>
            <person name="Casanovas-Massana A."/>
            <person name="Hamond C."/>
            <person name="Santos L.A."/>
            <person name="de Oliveira D."/>
            <person name="Hacker K.P."/>
            <person name="Balassiano I."/>
            <person name="Costa F."/>
            <person name="Medeiros M.A."/>
            <person name="Reis M.G."/>
            <person name="Ko A.I."/>
            <person name="Wunder E.A."/>
        </authorList>
    </citation>
    <scope>NUCLEOTIDE SEQUENCE</scope>
    <source>
        <strain evidence="5">AMB6-RJ</strain>
    </source>
</reference>
<organism evidence="5 7">
    <name type="scientific">Leptospira stimsonii</name>
    <dbReference type="NCBI Taxonomy" id="2202203"/>
    <lineage>
        <taxon>Bacteria</taxon>
        <taxon>Pseudomonadati</taxon>
        <taxon>Spirochaetota</taxon>
        <taxon>Spirochaetia</taxon>
        <taxon>Leptospirales</taxon>
        <taxon>Leptospiraceae</taxon>
        <taxon>Leptospira</taxon>
    </lineage>
</organism>
<evidence type="ECO:0000313" key="6">
    <source>
        <dbReference type="EMBL" id="TGM07900.1"/>
    </source>
</evidence>
<dbReference type="SUPFAM" id="SSF48452">
    <property type="entry name" value="TPR-like"/>
    <property type="match status" value="1"/>
</dbReference>
<comment type="caution">
    <text evidence="5">The sequence shown here is derived from an EMBL/GenBank/DDBJ whole genome shotgun (WGS) entry which is preliminary data.</text>
</comment>
<dbReference type="RefSeq" id="WP_118982659.1">
    <property type="nucleotide sequence ID" value="NZ_QHCS01000003.1"/>
</dbReference>
<feature type="repeat" description="TPR" evidence="3">
    <location>
        <begin position="144"/>
        <end position="177"/>
    </location>
</feature>